<name>A0ACC2RFC5_9FUNG</name>
<protein>
    <submittedName>
        <fullName evidence="1">Uncharacterized protein</fullName>
    </submittedName>
</protein>
<organism evidence="1 2">
    <name type="scientific">Entomophthora muscae</name>
    <dbReference type="NCBI Taxonomy" id="34485"/>
    <lineage>
        <taxon>Eukaryota</taxon>
        <taxon>Fungi</taxon>
        <taxon>Fungi incertae sedis</taxon>
        <taxon>Zoopagomycota</taxon>
        <taxon>Entomophthoromycotina</taxon>
        <taxon>Entomophthoromycetes</taxon>
        <taxon>Entomophthorales</taxon>
        <taxon>Entomophthoraceae</taxon>
        <taxon>Entomophthora</taxon>
    </lineage>
</organism>
<reference evidence="1" key="1">
    <citation type="submission" date="2022-04" db="EMBL/GenBank/DDBJ databases">
        <title>Genome of the entomopathogenic fungus Entomophthora muscae.</title>
        <authorList>
            <person name="Elya C."/>
            <person name="Lovett B.R."/>
            <person name="Lee E."/>
            <person name="Macias A.M."/>
            <person name="Hajek A.E."/>
            <person name="De Bivort B.L."/>
            <person name="Kasson M.T."/>
            <person name="De Fine Licht H.H."/>
            <person name="Stajich J.E."/>
        </authorList>
    </citation>
    <scope>NUCLEOTIDE SEQUENCE</scope>
    <source>
        <strain evidence="1">Berkeley</strain>
    </source>
</reference>
<gene>
    <name evidence="1" type="ORF">DSO57_1031457</name>
</gene>
<accession>A0ACC2RFC5</accession>
<dbReference type="EMBL" id="QTSX02007326">
    <property type="protein sequence ID" value="KAJ9048769.1"/>
    <property type="molecule type" value="Genomic_DNA"/>
</dbReference>
<dbReference type="Proteomes" id="UP001165960">
    <property type="component" value="Unassembled WGS sequence"/>
</dbReference>
<evidence type="ECO:0000313" key="1">
    <source>
        <dbReference type="EMBL" id="KAJ9048769.1"/>
    </source>
</evidence>
<evidence type="ECO:0000313" key="2">
    <source>
        <dbReference type="Proteomes" id="UP001165960"/>
    </source>
</evidence>
<sequence>MNHQDTSRYAPGWPPQGASQTEGSRNGQEVQVQAQDNQPKIWPNQQSRSAISFYPSGVEKGSKMLFVCLPIKIVGSTHKRSKERIEEFCVEHSHDTSNSQVCGVFFGPLLLLLWSTLPELWSKISSSDCLVGDNLSRLLDLPSGLLFSGKAVVKSLTCDNLDLEAAGFIQSAPVVKERLVSPISSPEKRNLVPLQAPAMPPPALTCMPWLLTGLVLMGLNTYFPQLSPVLSLWSPL</sequence>
<keyword evidence="2" id="KW-1185">Reference proteome</keyword>
<proteinExistence type="predicted"/>
<comment type="caution">
    <text evidence="1">The sequence shown here is derived from an EMBL/GenBank/DDBJ whole genome shotgun (WGS) entry which is preliminary data.</text>
</comment>